<name>A0A2G4YRA1_9PROT</name>
<sequence length="355" mass="40165">MTDTEKNINRIIDEAAEWFVLIEARDATDKDKARFAEWLNASPLHAREYAEVSGLWDEAALYGRELDPAPAVVQLYPDRKATPGTPKKPASLWSEWRKLAAALVVGILVTTAAAYLLFPQQGTDITITAPQSFQTAKGESRRFRLEDGSFVQLNTDSRIEVSFTDGFRELTLKQGEAFFEVAPNPLRPFIVAVDTTRVQVVGTQFNVNKRLEKIEVTVLEGKVRVSEQPPQQSEKWIADLTKGEQVVTRPMSLMNNTAMKSLIAKQDHLNLKAILSWRDNKLTFDNRDLRDVVEDFNRYNDLVLVLADPSLNRIKVSGTFNPNDPESFAKSIERIAHIRSQATQDGRIVFYKELE</sequence>
<gene>
    <name evidence="4" type="ORF">CRD36_08700</name>
</gene>
<dbReference type="InParanoid" id="A0A2G4YRA1"/>
<dbReference type="FunCoup" id="A0A2G4YRA1">
    <property type="interactions" value="128"/>
</dbReference>
<dbReference type="PANTHER" id="PTHR30273">
    <property type="entry name" value="PERIPLASMIC SIGNAL SENSOR AND SIGMA FACTOR ACTIVATOR FECR-RELATED"/>
    <property type="match status" value="1"/>
</dbReference>
<reference evidence="4 5" key="1">
    <citation type="submission" date="2017-10" db="EMBL/GenBank/DDBJ databases">
        <title>Frigbacter circumglobatus gen. nov. sp. nov., isolated from sediment cultured in situ.</title>
        <authorList>
            <person name="Zhao Z."/>
        </authorList>
    </citation>
    <scope>NUCLEOTIDE SEQUENCE [LARGE SCALE GENOMIC DNA]</scope>
    <source>
        <strain evidence="4 5">ZYL</strain>
    </source>
</reference>
<accession>A0A2G4YRA1</accession>
<feature type="domain" description="FecR protein" evidence="2">
    <location>
        <begin position="133"/>
        <end position="224"/>
    </location>
</feature>
<dbReference type="Pfam" id="PF16220">
    <property type="entry name" value="DUF4880"/>
    <property type="match status" value="1"/>
</dbReference>
<proteinExistence type="predicted"/>
<comment type="caution">
    <text evidence="4">The sequence shown here is derived from an EMBL/GenBank/DDBJ whole genome shotgun (WGS) entry which is preliminary data.</text>
</comment>
<keyword evidence="1" id="KW-1133">Transmembrane helix</keyword>
<organism evidence="4 5">
    <name type="scientific">Paremcibacter congregatus</name>
    <dbReference type="NCBI Taxonomy" id="2043170"/>
    <lineage>
        <taxon>Bacteria</taxon>
        <taxon>Pseudomonadati</taxon>
        <taxon>Pseudomonadota</taxon>
        <taxon>Alphaproteobacteria</taxon>
        <taxon>Emcibacterales</taxon>
        <taxon>Emcibacteraceae</taxon>
        <taxon>Paremcibacter</taxon>
    </lineage>
</organism>
<dbReference type="Gene3D" id="2.60.120.1440">
    <property type="match status" value="1"/>
</dbReference>
<evidence type="ECO:0000259" key="2">
    <source>
        <dbReference type="Pfam" id="PF04773"/>
    </source>
</evidence>
<dbReference type="OrthoDB" id="9798846at2"/>
<dbReference type="AlphaFoldDB" id="A0A2G4YRA1"/>
<dbReference type="Gene3D" id="3.55.50.30">
    <property type="match status" value="1"/>
</dbReference>
<dbReference type="PIRSF" id="PIRSF018266">
    <property type="entry name" value="FecR"/>
    <property type="match status" value="1"/>
</dbReference>
<dbReference type="Proteomes" id="UP000229730">
    <property type="component" value="Unassembled WGS sequence"/>
</dbReference>
<evidence type="ECO:0008006" key="6">
    <source>
        <dbReference type="Google" id="ProtNLM"/>
    </source>
</evidence>
<keyword evidence="1" id="KW-0812">Transmembrane</keyword>
<feature type="domain" description="FecR N-terminal" evidence="3">
    <location>
        <begin position="13"/>
        <end position="53"/>
    </location>
</feature>
<protein>
    <recommendedName>
        <fullName evidence="6">Iron dicitrate transport regulator FecR</fullName>
    </recommendedName>
</protein>
<keyword evidence="5" id="KW-1185">Reference proteome</keyword>
<keyword evidence="1" id="KW-0472">Membrane</keyword>
<feature type="transmembrane region" description="Helical" evidence="1">
    <location>
        <begin position="99"/>
        <end position="118"/>
    </location>
</feature>
<dbReference type="PANTHER" id="PTHR30273:SF2">
    <property type="entry name" value="PROTEIN FECR"/>
    <property type="match status" value="1"/>
</dbReference>
<evidence type="ECO:0000259" key="3">
    <source>
        <dbReference type="Pfam" id="PF16220"/>
    </source>
</evidence>
<dbReference type="InterPro" id="IPR012373">
    <property type="entry name" value="Ferrdict_sens_TM"/>
</dbReference>
<evidence type="ECO:0000313" key="5">
    <source>
        <dbReference type="Proteomes" id="UP000229730"/>
    </source>
</evidence>
<dbReference type="RefSeq" id="WP_099472372.1">
    <property type="nucleotide sequence ID" value="NZ_CP041025.1"/>
</dbReference>
<dbReference type="EMBL" id="PDEM01000020">
    <property type="protein sequence ID" value="PHZ84800.1"/>
    <property type="molecule type" value="Genomic_DNA"/>
</dbReference>
<evidence type="ECO:0000256" key="1">
    <source>
        <dbReference type="SAM" id="Phobius"/>
    </source>
</evidence>
<dbReference type="InterPro" id="IPR006860">
    <property type="entry name" value="FecR"/>
</dbReference>
<dbReference type="InterPro" id="IPR032623">
    <property type="entry name" value="FecR_N"/>
</dbReference>
<dbReference type="GO" id="GO:0016989">
    <property type="term" value="F:sigma factor antagonist activity"/>
    <property type="evidence" value="ECO:0007669"/>
    <property type="project" value="TreeGrafter"/>
</dbReference>
<dbReference type="Pfam" id="PF04773">
    <property type="entry name" value="FecR"/>
    <property type="match status" value="1"/>
</dbReference>
<evidence type="ECO:0000313" key="4">
    <source>
        <dbReference type="EMBL" id="PHZ84800.1"/>
    </source>
</evidence>